<dbReference type="InterPro" id="IPR006086">
    <property type="entry name" value="XPG-I_dom"/>
</dbReference>
<dbReference type="STRING" id="121845.A0A3Q0IV60"/>
<evidence type="ECO:0000313" key="6">
    <source>
        <dbReference type="Proteomes" id="UP000079169"/>
    </source>
</evidence>
<dbReference type="PANTHER" id="PTHR16171">
    <property type="entry name" value="DNA REPAIR PROTEIN COMPLEMENTING XP-G CELLS-RELATED"/>
    <property type="match status" value="1"/>
</dbReference>
<keyword evidence="6" id="KW-1185">Reference proteome</keyword>
<dbReference type="SUPFAM" id="SSF88723">
    <property type="entry name" value="PIN domain-like"/>
    <property type="match status" value="1"/>
</dbReference>
<feature type="compositionally biased region" description="Polar residues" evidence="4">
    <location>
        <begin position="615"/>
        <end position="646"/>
    </location>
</feature>
<protein>
    <submittedName>
        <fullName evidence="7">DNA repair protein complementing XP-G cells homolog</fullName>
    </submittedName>
</protein>
<dbReference type="InterPro" id="IPR006084">
    <property type="entry name" value="XPG/Rad2"/>
</dbReference>
<feature type="compositionally biased region" description="Basic and acidic residues" evidence="4">
    <location>
        <begin position="499"/>
        <end position="512"/>
    </location>
</feature>
<dbReference type="CDD" id="cd09868">
    <property type="entry name" value="PIN_XPG_RAD2"/>
    <property type="match status" value="1"/>
</dbReference>
<feature type="region of interest" description="Disordered" evidence="4">
    <location>
        <begin position="1"/>
        <end position="37"/>
    </location>
</feature>
<evidence type="ECO:0000259" key="5">
    <source>
        <dbReference type="SMART" id="SM00484"/>
    </source>
</evidence>
<dbReference type="GO" id="GO:0003697">
    <property type="term" value="F:single-stranded DNA binding"/>
    <property type="evidence" value="ECO:0007669"/>
    <property type="project" value="TreeGrafter"/>
</dbReference>
<keyword evidence="3" id="KW-0539">Nucleus</keyword>
<dbReference type="KEGG" id="dci:103510278"/>
<dbReference type="RefSeq" id="XP_026680166.1">
    <property type="nucleotide sequence ID" value="XM_026824365.1"/>
</dbReference>
<gene>
    <name evidence="7" type="primary">LOC103510278</name>
</gene>
<organism evidence="6 7">
    <name type="scientific">Diaphorina citri</name>
    <name type="common">Asian citrus psyllid</name>
    <dbReference type="NCBI Taxonomy" id="121845"/>
    <lineage>
        <taxon>Eukaryota</taxon>
        <taxon>Metazoa</taxon>
        <taxon>Ecdysozoa</taxon>
        <taxon>Arthropoda</taxon>
        <taxon>Hexapoda</taxon>
        <taxon>Insecta</taxon>
        <taxon>Pterygota</taxon>
        <taxon>Neoptera</taxon>
        <taxon>Paraneoptera</taxon>
        <taxon>Hemiptera</taxon>
        <taxon>Sternorrhyncha</taxon>
        <taxon>Psylloidea</taxon>
        <taxon>Psyllidae</taxon>
        <taxon>Diaphorininae</taxon>
        <taxon>Diaphorina</taxon>
    </lineage>
</organism>
<dbReference type="GO" id="GO:0016788">
    <property type="term" value="F:hydrolase activity, acting on ester bonds"/>
    <property type="evidence" value="ECO:0007669"/>
    <property type="project" value="InterPro"/>
</dbReference>
<dbReference type="Pfam" id="PF00867">
    <property type="entry name" value="XPG_I"/>
    <property type="match status" value="1"/>
</dbReference>
<dbReference type="InterPro" id="IPR019974">
    <property type="entry name" value="XPG_CS"/>
</dbReference>
<keyword evidence="2" id="KW-0378">Hydrolase</keyword>
<feature type="domain" description="XPG-I" evidence="5">
    <location>
        <begin position="706"/>
        <end position="775"/>
    </location>
</feature>
<dbReference type="PANTHER" id="PTHR16171:SF7">
    <property type="entry name" value="DNA REPAIR PROTEIN RAD2"/>
    <property type="match status" value="1"/>
</dbReference>
<feature type="region of interest" description="Disordered" evidence="4">
    <location>
        <begin position="615"/>
        <end position="653"/>
    </location>
</feature>
<feature type="compositionally biased region" description="Polar residues" evidence="4">
    <location>
        <begin position="389"/>
        <end position="417"/>
    </location>
</feature>
<evidence type="ECO:0000256" key="1">
    <source>
        <dbReference type="ARBA" id="ARBA00004123"/>
    </source>
</evidence>
<dbReference type="GO" id="GO:0005634">
    <property type="term" value="C:nucleus"/>
    <property type="evidence" value="ECO:0007669"/>
    <property type="project" value="UniProtKB-SubCell"/>
</dbReference>
<dbReference type="Proteomes" id="UP000079169">
    <property type="component" value="Unplaced"/>
</dbReference>
<evidence type="ECO:0000256" key="4">
    <source>
        <dbReference type="SAM" id="MobiDB-lite"/>
    </source>
</evidence>
<feature type="compositionally biased region" description="Polar residues" evidence="4">
    <location>
        <begin position="521"/>
        <end position="537"/>
    </location>
</feature>
<dbReference type="SMART" id="SM00484">
    <property type="entry name" value="XPGI"/>
    <property type="match status" value="1"/>
</dbReference>
<sequence>MALPPPSVSREVDMFELPPAPAQTVQDEEEDSDSDDTEAKFRYADLHSVDINSEQFSALPPDMRHEILTELLEQRKLSSWHKMHEMPQESDNFSSYQMERLLKRRAIQKKLDETAGELGEHVMSLGELESMFIKEGVLARRVASNANERVIYQTKDSKDSSSSSQSEVLDRRKEHNIIDAEEKDILEMIRAEEENEIDFEEEIGGGKEEKTEKIKLTREMLAEQQKILDSLVKKKAKTDDVIDVDLTETSTSGDFVFDESEMLEQSQILASIQQRLNPDLASDQSTSTSSNLAKSIEITIDPSKPVGTNTDDIFSDVFTTGVNSSQRVEIIANTAVPNATKEPKLDKVIEITIDPNKIEEASSDVDIFSDVFNNDNKVETIEDEDVLMSDTSSESSDTPVVINGNNEVNNTDTTPVDSNKIDPANSETIANTKLDDSLEKEIFDDVDEADGGEDEIMSDDSESSVEDLTKVCEFISETQASKTDQANNQNVGNIDKVLSDSKNVHADNHVDKTGIIPEDTANISSQTNKTFDNSLKQLNEDTPLPTSSNVAFSSSSSSSSSSNSASTSNAVSTSNVASTSNAASTSLTASTSNATVSSIASTSVAVSTIKQILSSNQTPEGPSSEINSSKSDVSKAFDTQPSSSGQSKKESYFKNTLNEMQTKKLLEYQSTLEKDRDQLLLERGKQTRLASTITEQMSREAQELLQLFGVPFIVAPGEAEAQCASLELGNHTQGVITDDSDIWLFGARTVYKNFFDKKSHVLRYTAPDIRYYFGK</sequence>
<evidence type="ECO:0000313" key="7">
    <source>
        <dbReference type="RefSeq" id="XP_026680166.1"/>
    </source>
</evidence>
<comment type="subcellular location">
    <subcellularLocation>
        <location evidence="1">Nucleus</location>
    </subcellularLocation>
</comment>
<dbReference type="GeneID" id="103510278"/>
<feature type="region of interest" description="Disordered" evidence="4">
    <location>
        <begin position="387"/>
        <end position="424"/>
    </location>
</feature>
<dbReference type="GO" id="GO:0004520">
    <property type="term" value="F:DNA endonuclease activity"/>
    <property type="evidence" value="ECO:0007669"/>
    <property type="project" value="TreeGrafter"/>
</dbReference>
<feature type="compositionally biased region" description="Acidic residues" evidence="4">
    <location>
        <begin position="26"/>
        <end position="36"/>
    </location>
</feature>
<name>A0A3Q0IV60_DIACI</name>
<keyword evidence="2" id="KW-0540">Nuclease</keyword>
<dbReference type="InterPro" id="IPR029060">
    <property type="entry name" value="PIN-like_dom_sf"/>
</dbReference>
<dbReference type="PRINTS" id="PR00853">
    <property type="entry name" value="XPGRADSUPER"/>
</dbReference>
<dbReference type="Gene3D" id="3.40.50.1010">
    <property type="entry name" value="5'-nuclease"/>
    <property type="match status" value="1"/>
</dbReference>
<keyword evidence="2" id="KW-0255">Endonuclease</keyword>
<dbReference type="PaxDb" id="121845-A0A3Q0IV60"/>
<evidence type="ECO:0000256" key="3">
    <source>
        <dbReference type="ARBA" id="ARBA00023242"/>
    </source>
</evidence>
<evidence type="ECO:0000256" key="2">
    <source>
        <dbReference type="ARBA" id="ARBA00022759"/>
    </source>
</evidence>
<feature type="region of interest" description="Disordered" evidence="4">
    <location>
        <begin position="153"/>
        <end position="174"/>
    </location>
</feature>
<dbReference type="PROSITE" id="PS00842">
    <property type="entry name" value="XPG_2"/>
    <property type="match status" value="1"/>
</dbReference>
<feature type="region of interest" description="Disordered" evidence="4">
    <location>
        <begin position="499"/>
        <end position="570"/>
    </location>
</feature>
<reference evidence="7" key="1">
    <citation type="submission" date="2025-08" db="UniProtKB">
        <authorList>
            <consortium name="RefSeq"/>
        </authorList>
    </citation>
    <scope>IDENTIFICATION</scope>
</reference>
<dbReference type="AlphaFoldDB" id="A0A3Q0IV60"/>
<proteinExistence type="predicted"/>
<accession>A0A3Q0IV60</accession>
<feature type="compositionally biased region" description="Low complexity" evidence="4">
    <location>
        <begin position="546"/>
        <end position="570"/>
    </location>
</feature>